<comment type="caution">
    <text evidence="5">The sequence shown here is derived from an EMBL/GenBank/DDBJ whole genome shotgun (WGS) entry which is preliminary data.</text>
</comment>
<name>A0ABT6NFX1_9FIRM</name>
<keyword evidence="2" id="KW-0547">Nucleotide-binding</keyword>
<evidence type="ECO:0000259" key="4">
    <source>
        <dbReference type="PROSITE" id="PS50051"/>
    </source>
</evidence>
<dbReference type="InterPro" id="IPR020568">
    <property type="entry name" value="Ribosomal_Su5_D2-typ_SF"/>
</dbReference>
<dbReference type="Gene3D" id="3.30.230.10">
    <property type="match status" value="1"/>
</dbReference>
<evidence type="ECO:0000256" key="1">
    <source>
        <dbReference type="ARBA" id="ARBA00006354"/>
    </source>
</evidence>
<organism evidence="5 6">
    <name type="scientific">Fusibacter bizertensis</name>
    <dbReference type="NCBI Taxonomy" id="1488331"/>
    <lineage>
        <taxon>Bacteria</taxon>
        <taxon>Bacillati</taxon>
        <taxon>Bacillota</taxon>
        <taxon>Clostridia</taxon>
        <taxon>Eubacteriales</taxon>
        <taxon>Eubacteriales Family XII. Incertae Sedis</taxon>
        <taxon>Fusibacter</taxon>
    </lineage>
</organism>
<protein>
    <submittedName>
        <fullName evidence="5">YifB family Mg chelatase-like AAA ATPase</fullName>
    </submittedName>
</protein>
<evidence type="ECO:0000313" key="6">
    <source>
        <dbReference type="Proteomes" id="UP001158045"/>
    </source>
</evidence>
<dbReference type="InterPro" id="IPR000523">
    <property type="entry name" value="Mg_chelatse_chII-like_cat_dom"/>
</dbReference>
<gene>
    <name evidence="5" type="ORF">QE109_13960</name>
</gene>
<dbReference type="InterPro" id="IPR014721">
    <property type="entry name" value="Ribsml_uS5_D2-typ_fold_subgr"/>
</dbReference>
<dbReference type="SMART" id="SM00382">
    <property type="entry name" value="AAA"/>
    <property type="match status" value="1"/>
</dbReference>
<dbReference type="Pfam" id="PF01078">
    <property type="entry name" value="Mg_chelatase"/>
    <property type="match status" value="1"/>
</dbReference>
<evidence type="ECO:0000313" key="5">
    <source>
        <dbReference type="EMBL" id="MDH8679258.1"/>
    </source>
</evidence>
<dbReference type="InterPro" id="IPR004482">
    <property type="entry name" value="Mg_chelat-rel"/>
</dbReference>
<dbReference type="SUPFAM" id="SSF52540">
    <property type="entry name" value="P-loop containing nucleoside triphosphate hydrolases"/>
    <property type="match status" value="1"/>
</dbReference>
<dbReference type="PANTHER" id="PTHR32039:SF7">
    <property type="entry name" value="COMPETENCE PROTEIN COMM"/>
    <property type="match status" value="1"/>
</dbReference>
<feature type="domain" description="MCM C-terminal AAA(+) ATPase" evidence="4">
    <location>
        <begin position="304"/>
        <end position="397"/>
    </location>
</feature>
<dbReference type="Gene3D" id="3.40.50.300">
    <property type="entry name" value="P-loop containing nucleotide triphosphate hydrolases"/>
    <property type="match status" value="1"/>
</dbReference>
<dbReference type="InterPro" id="IPR027417">
    <property type="entry name" value="P-loop_NTPase"/>
</dbReference>
<dbReference type="InterPro" id="IPR025158">
    <property type="entry name" value="Mg_chelat-rel_C"/>
</dbReference>
<dbReference type="PRINTS" id="PR01657">
    <property type="entry name" value="MCMFAMILY"/>
</dbReference>
<evidence type="ECO:0000256" key="3">
    <source>
        <dbReference type="ARBA" id="ARBA00022840"/>
    </source>
</evidence>
<dbReference type="InterPro" id="IPR003593">
    <property type="entry name" value="AAA+_ATPase"/>
</dbReference>
<evidence type="ECO:0000256" key="2">
    <source>
        <dbReference type="ARBA" id="ARBA00022741"/>
    </source>
</evidence>
<reference evidence="5 6" key="1">
    <citation type="submission" date="2023-04" db="EMBL/GenBank/DDBJ databases">
        <title>Fusibacter bizertensis strain WBS, isolated from littoral bottom sediments of the Arctic seas - biochemical and genomic analysis.</title>
        <authorList>
            <person name="Brioukhanov A.L."/>
        </authorList>
    </citation>
    <scope>NUCLEOTIDE SEQUENCE [LARGE SCALE GENOMIC DNA]</scope>
    <source>
        <strain evidence="5 6">WBS</strain>
    </source>
</reference>
<dbReference type="Proteomes" id="UP001158045">
    <property type="component" value="Unassembled WGS sequence"/>
</dbReference>
<proteinExistence type="inferred from homology"/>
<dbReference type="RefSeq" id="WP_281095151.1">
    <property type="nucleotide sequence ID" value="NZ_JARYZI010000010.1"/>
</dbReference>
<dbReference type="Pfam" id="PF13541">
    <property type="entry name" value="ChlI"/>
    <property type="match status" value="1"/>
</dbReference>
<keyword evidence="6" id="KW-1185">Reference proteome</keyword>
<dbReference type="InterPro" id="IPR045006">
    <property type="entry name" value="CHLI-like"/>
</dbReference>
<keyword evidence="3" id="KW-0067">ATP-binding</keyword>
<dbReference type="SUPFAM" id="SSF54211">
    <property type="entry name" value="Ribosomal protein S5 domain 2-like"/>
    <property type="match status" value="1"/>
</dbReference>
<dbReference type="PROSITE" id="PS50051">
    <property type="entry name" value="MCM_2"/>
    <property type="match status" value="1"/>
</dbReference>
<sequence length="518" mass="57825">MDIIKSKGNIYHMATQIKTIGVNGIEGYIIDVQVKLINGLSTMNIVGLGDVAVKEARDRIESAFEHLHFKFPRKKIVINLSPSDIKKSGTSFDLPMLIGLLIESAVLNDVGIKIEEFIFIGEIGLTGELQHTRGILPMLIHAKNIGIKNIVLPLKSLEEAKLVKGLNLYAFTQIDDVVNWLEKRQYHRPIISVEARHLKIQNNLDFTDVKGQDLILEFVAIAAAGNHNILLVGPPGCGKSMIAKRMQTILPPMTEQEKLESMAIHSVSGTLDKANIVGQRPFRAPHYNASTSAIIGGGATALPGEISLAHNGVLFLDEFPEFARQTLEALRQPLEDQKVTISRVKQSNTYPAHFILIAAMNPCPCGYYGHTSCSCTPYEIKKYRNRISGPIFDRIDIQKFLSPIDMWEAKSMSNTITSENLATKVARARELQAKRFKDHSIHTNSQMEPYHIDKYCQLNSESDQLIKTAFERYTFSARVYNSILKVARTCADLRSSESIEKEDVILALMARDLDKAKS</sequence>
<dbReference type="PANTHER" id="PTHR32039">
    <property type="entry name" value="MAGNESIUM-CHELATASE SUBUNIT CHLI"/>
    <property type="match status" value="1"/>
</dbReference>
<dbReference type="NCBIfam" id="TIGR00368">
    <property type="entry name" value="YifB family Mg chelatase-like AAA ATPase"/>
    <property type="match status" value="1"/>
</dbReference>
<accession>A0ABT6NFX1</accession>
<dbReference type="InterPro" id="IPR001208">
    <property type="entry name" value="MCM_dom"/>
</dbReference>
<dbReference type="EMBL" id="JARYZI010000010">
    <property type="protein sequence ID" value="MDH8679258.1"/>
    <property type="molecule type" value="Genomic_DNA"/>
</dbReference>
<dbReference type="Pfam" id="PF13335">
    <property type="entry name" value="Mg_chelatase_C"/>
    <property type="match status" value="1"/>
</dbReference>
<comment type="similarity">
    <text evidence="1">Belongs to the Mg-chelatase subunits D/I family. ComM subfamily.</text>
</comment>